<evidence type="ECO:0000313" key="4">
    <source>
        <dbReference type="Proteomes" id="UP000636960"/>
    </source>
</evidence>
<keyword evidence="2" id="KW-0812">Transmembrane</keyword>
<keyword evidence="4" id="KW-1185">Reference proteome</keyword>
<gene>
    <name evidence="3" type="ORF">Ari01nite_62850</name>
</gene>
<sequence length="352" mass="36934">MTADQRLRAELTDDRYALPGWPDPVGRISTGVRRRKQRRRVNAAAAGLAVLVLAGLGIPSLRGGATPDTTAGSAVPWADVPAPEPSLARRSVRPDARDCAAADLGKAWSESNGPGHTVVLLPTRIDSRCTLRGSAGIVATDIRTGERGPVSTTQSWVDGASTGAAGYDGVSQVPATIDPGEPARLDVVTTADCAGPPADTHRYRDVAVVVQGREIPVPAVLLSTACPVQVGIWRVLPPLLNLPWVTATIVAPQQVRRGETLRYEVTLTGKLANLKPCPTYRQRLGTTGETLRLNCAAFPEKPGKTVRLAMELDVPADAAPGDTRLTWMLVAGDGHVVIADLSTGGVAVEITG</sequence>
<protein>
    <recommendedName>
        <fullName evidence="5">DUF4232 domain-containing protein</fullName>
    </recommendedName>
</protein>
<dbReference type="EMBL" id="BOMV01000065">
    <property type="protein sequence ID" value="GIE98820.1"/>
    <property type="molecule type" value="Genomic_DNA"/>
</dbReference>
<evidence type="ECO:0008006" key="5">
    <source>
        <dbReference type="Google" id="ProtNLM"/>
    </source>
</evidence>
<name>A0A919K1B4_9ACTN</name>
<accession>A0A919K1B4</accession>
<evidence type="ECO:0000256" key="2">
    <source>
        <dbReference type="SAM" id="Phobius"/>
    </source>
</evidence>
<keyword evidence="2" id="KW-0472">Membrane</keyword>
<dbReference type="RefSeq" id="WP_203785823.1">
    <property type="nucleotide sequence ID" value="NZ_BOMV01000065.1"/>
</dbReference>
<evidence type="ECO:0000256" key="1">
    <source>
        <dbReference type="SAM" id="MobiDB-lite"/>
    </source>
</evidence>
<evidence type="ECO:0000313" key="3">
    <source>
        <dbReference type="EMBL" id="GIE98820.1"/>
    </source>
</evidence>
<feature type="region of interest" description="Disordered" evidence="1">
    <location>
        <begin position="67"/>
        <end position="86"/>
    </location>
</feature>
<feature type="transmembrane region" description="Helical" evidence="2">
    <location>
        <begin position="41"/>
        <end position="61"/>
    </location>
</feature>
<dbReference type="AlphaFoldDB" id="A0A919K1B4"/>
<keyword evidence="2" id="KW-1133">Transmembrane helix</keyword>
<reference evidence="3" key="1">
    <citation type="submission" date="2021-01" db="EMBL/GenBank/DDBJ databases">
        <title>Whole genome shotgun sequence of Actinoplanes rishiriensis NBRC 108556.</title>
        <authorList>
            <person name="Komaki H."/>
            <person name="Tamura T."/>
        </authorList>
    </citation>
    <scope>NUCLEOTIDE SEQUENCE</scope>
    <source>
        <strain evidence="3">NBRC 108556</strain>
    </source>
</reference>
<comment type="caution">
    <text evidence="3">The sequence shown here is derived from an EMBL/GenBank/DDBJ whole genome shotgun (WGS) entry which is preliminary data.</text>
</comment>
<organism evidence="3 4">
    <name type="scientific">Paractinoplanes rishiriensis</name>
    <dbReference type="NCBI Taxonomy" id="1050105"/>
    <lineage>
        <taxon>Bacteria</taxon>
        <taxon>Bacillati</taxon>
        <taxon>Actinomycetota</taxon>
        <taxon>Actinomycetes</taxon>
        <taxon>Micromonosporales</taxon>
        <taxon>Micromonosporaceae</taxon>
        <taxon>Paractinoplanes</taxon>
    </lineage>
</organism>
<proteinExistence type="predicted"/>
<dbReference type="Proteomes" id="UP000636960">
    <property type="component" value="Unassembled WGS sequence"/>
</dbReference>